<keyword evidence="7" id="KW-0732">Signal</keyword>
<keyword evidence="4" id="KW-0378">Hydrolase</keyword>
<keyword evidence="9" id="KW-1185">Reference proteome</keyword>
<accession>A0ABT6F3S2</accession>
<evidence type="ECO:0000313" key="9">
    <source>
        <dbReference type="Proteomes" id="UP001216907"/>
    </source>
</evidence>
<dbReference type="Gene3D" id="1.10.575.10">
    <property type="entry name" value="P1 Nuclease"/>
    <property type="match status" value="1"/>
</dbReference>
<evidence type="ECO:0000256" key="7">
    <source>
        <dbReference type="SAM" id="SignalP"/>
    </source>
</evidence>
<dbReference type="EMBL" id="JARRAG010000001">
    <property type="protein sequence ID" value="MDG3002228.1"/>
    <property type="molecule type" value="Genomic_DNA"/>
</dbReference>
<evidence type="ECO:0000256" key="4">
    <source>
        <dbReference type="ARBA" id="ARBA00022801"/>
    </source>
</evidence>
<dbReference type="CDD" id="cd11010">
    <property type="entry name" value="S1-P1_nuclease"/>
    <property type="match status" value="1"/>
</dbReference>
<dbReference type="PANTHER" id="PTHR33146">
    <property type="entry name" value="ENDONUCLEASE 4"/>
    <property type="match status" value="1"/>
</dbReference>
<sequence length="272" mass="30158">MTTVRRPRLVTLLAVLMAFHQAVPQAWAWGPIGHRVVGRFAEARLSPKAKAAVAALLEPGETLADASTWADRNRDQLPRTKSWHYVDVPLDEPRYDPRFSGDDPAKGCLVDKIHENLATLKDPARSVEDRRFALRFVLHLIEDLHMPLHVGDNSDKGGNTTQVQFFDRGSNMHRVWDSGIIEQGGGNEDSWLAKMATEGDAETAAGGTVEDWATESLLAARAAYLAPGSSERIKSGRKLSDAYLEANLPVVRRQLFRAGVRLARVLNETFEK</sequence>
<evidence type="ECO:0000256" key="5">
    <source>
        <dbReference type="ARBA" id="ARBA00023157"/>
    </source>
</evidence>
<dbReference type="InterPro" id="IPR008947">
    <property type="entry name" value="PLipase_C/P1_nuclease_dom_sf"/>
</dbReference>
<feature type="chain" id="PRO_5045840820" evidence="7">
    <location>
        <begin position="29"/>
        <end position="272"/>
    </location>
</feature>
<feature type="signal peptide" evidence="7">
    <location>
        <begin position="1"/>
        <end position="28"/>
    </location>
</feature>
<proteinExistence type="predicted"/>
<dbReference type="SUPFAM" id="SSF48537">
    <property type="entry name" value="Phospholipase C/P1 nuclease"/>
    <property type="match status" value="1"/>
</dbReference>
<evidence type="ECO:0000256" key="6">
    <source>
        <dbReference type="ARBA" id="ARBA00023180"/>
    </source>
</evidence>
<protein>
    <submittedName>
        <fullName evidence="8">S1/P1 nuclease</fullName>
    </submittedName>
</protein>
<evidence type="ECO:0000313" key="8">
    <source>
        <dbReference type="EMBL" id="MDG3002228.1"/>
    </source>
</evidence>
<keyword evidence="5" id="KW-1015">Disulfide bond</keyword>
<keyword evidence="3" id="KW-0255">Endonuclease</keyword>
<keyword evidence="1" id="KW-0540">Nuclease</keyword>
<dbReference type="Proteomes" id="UP001216907">
    <property type="component" value="Unassembled WGS sequence"/>
</dbReference>
<keyword evidence="2" id="KW-0479">Metal-binding</keyword>
<evidence type="ECO:0000256" key="1">
    <source>
        <dbReference type="ARBA" id="ARBA00022722"/>
    </source>
</evidence>
<organism evidence="8 9">
    <name type="scientific">Paludisphaera mucosa</name>
    <dbReference type="NCBI Taxonomy" id="3030827"/>
    <lineage>
        <taxon>Bacteria</taxon>
        <taxon>Pseudomonadati</taxon>
        <taxon>Planctomycetota</taxon>
        <taxon>Planctomycetia</taxon>
        <taxon>Isosphaerales</taxon>
        <taxon>Isosphaeraceae</taxon>
        <taxon>Paludisphaera</taxon>
    </lineage>
</organism>
<reference evidence="8 9" key="1">
    <citation type="submission" date="2023-03" db="EMBL/GenBank/DDBJ databases">
        <title>Paludisphaera mucosa sp. nov. a novel planctomycete from northern fen.</title>
        <authorList>
            <person name="Ivanova A."/>
        </authorList>
    </citation>
    <scope>NUCLEOTIDE SEQUENCE [LARGE SCALE GENOMIC DNA]</scope>
    <source>
        <strain evidence="8 9">Pla2</strain>
    </source>
</reference>
<name>A0ABT6F3S2_9BACT</name>
<keyword evidence="6" id="KW-0325">Glycoprotein</keyword>
<comment type="caution">
    <text evidence="8">The sequence shown here is derived from an EMBL/GenBank/DDBJ whole genome shotgun (WGS) entry which is preliminary data.</text>
</comment>
<dbReference type="InterPro" id="IPR003154">
    <property type="entry name" value="S1/P1nuclease"/>
</dbReference>
<evidence type="ECO:0000256" key="2">
    <source>
        <dbReference type="ARBA" id="ARBA00022723"/>
    </source>
</evidence>
<dbReference type="RefSeq" id="WP_277858592.1">
    <property type="nucleotide sequence ID" value="NZ_JARRAG010000001.1"/>
</dbReference>
<gene>
    <name evidence="8" type="ORF">PZE19_00360</name>
</gene>
<dbReference type="Pfam" id="PF02265">
    <property type="entry name" value="S1-P1_nuclease"/>
    <property type="match status" value="1"/>
</dbReference>
<evidence type="ECO:0000256" key="3">
    <source>
        <dbReference type="ARBA" id="ARBA00022759"/>
    </source>
</evidence>
<dbReference type="PANTHER" id="PTHR33146:SF26">
    <property type="entry name" value="ENDONUCLEASE 4"/>
    <property type="match status" value="1"/>
</dbReference>